<accession>A0A371FS77</accession>
<protein>
    <submittedName>
        <fullName evidence="1">Uncharacterized protein</fullName>
    </submittedName>
</protein>
<dbReference type="Proteomes" id="UP000257109">
    <property type="component" value="Unassembled WGS sequence"/>
</dbReference>
<name>A0A371FS77_MUCPR</name>
<keyword evidence="2" id="KW-1185">Reference proteome</keyword>
<organism evidence="1 2">
    <name type="scientific">Mucuna pruriens</name>
    <name type="common">Velvet bean</name>
    <name type="synonym">Dolichos pruriens</name>
    <dbReference type="NCBI Taxonomy" id="157652"/>
    <lineage>
        <taxon>Eukaryota</taxon>
        <taxon>Viridiplantae</taxon>
        <taxon>Streptophyta</taxon>
        <taxon>Embryophyta</taxon>
        <taxon>Tracheophyta</taxon>
        <taxon>Spermatophyta</taxon>
        <taxon>Magnoliopsida</taxon>
        <taxon>eudicotyledons</taxon>
        <taxon>Gunneridae</taxon>
        <taxon>Pentapetalae</taxon>
        <taxon>rosids</taxon>
        <taxon>fabids</taxon>
        <taxon>Fabales</taxon>
        <taxon>Fabaceae</taxon>
        <taxon>Papilionoideae</taxon>
        <taxon>50 kb inversion clade</taxon>
        <taxon>NPAAA clade</taxon>
        <taxon>indigoferoid/millettioid clade</taxon>
        <taxon>Phaseoleae</taxon>
        <taxon>Mucuna</taxon>
    </lineage>
</organism>
<comment type="caution">
    <text evidence="1">The sequence shown here is derived from an EMBL/GenBank/DDBJ whole genome shotgun (WGS) entry which is preliminary data.</text>
</comment>
<proteinExistence type="predicted"/>
<sequence length="110" mass="12830">MNHGRLRRRYDFKFMTYDSECLSSRILKNAMNKIRNGHDHATWIPLNVQATLDKHWGSTDFQNKSSIAKANRAIDKGVLAYCGGLISTSTHYEKIYLWVYIFIFISKILN</sequence>
<dbReference type="EMBL" id="QJKJ01007992">
    <property type="protein sequence ID" value="RDX81166.1"/>
    <property type="molecule type" value="Genomic_DNA"/>
</dbReference>
<reference evidence="1" key="1">
    <citation type="submission" date="2018-05" db="EMBL/GenBank/DDBJ databases">
        <title>Draft genome of Mucuna pruriens seed.</title>
        <authorList>
            <person name="Nnadi N.E."/>
            <person name="Vos R."/>
            <person name="Hasami M.H."/>
            <person name="Devisetty U.K."/>
            <person name="Aguiy J.C."/>
        </authorList>
    </citation>
    <scope>NUCLEOTIDE SEQUENCE [LARGE SCALE GENOMIC DNA]</scope>
    <source>
        <strain evidence="1">JCA_2017</strain>
    </source>
</reference>
<gene>
    <name evidence="1" type="ORF">CR513_38195</name>
</gene>
<evidence type="ECO:0000313" key="1">
    <source>
        <dbReference type="EMBL" id="RDX81166.1"/>
    </source>
</evidence>
<dbReference type="AlphaFoldDB" id="A0A371FS77"/>
<feature type="non-terminal residue" evidence="1">
    <location>
        <position position="1"/>
    </location>
</feature>
<evidence type="ECO:0000313" key="2">
    <source>
        <dbReference type="Proteomes" id="UP000257109"/>
    </source>
</evidence>